<dbReference type="EMBL" id="KU686204">
    <property type="protein sequence ID" value="AOV60344.1"/>
    <property type="molecule type" value="Genomic_DNA"/>
</dbReference>
<dbReference type="RefSeq" id="YP_009322633.1">
    <property type="nucleotide sequence ID" value="NC_031922.1"/>
</dbReference>
<dbReference type="EMBL" id="KU686206">
    <property type="protein sequence ID" value="AOV60801.1"/>
    <property type="molecule type" value="Genomic_DNA"/>
</dbReference>
<dbReference type="GeneID" id="30307783"/>
<evidence type="ECO:0000313" key="2">
    <source>
        <dbReference type="EMBL" id="AOV60572.1"/>
    </source>
</evidence>
<protein>
    <submittedName>
        <fullName evidence="2">Uncharacterized protein</fullName>
    </submittedName>
</protein>
<evidence type="ECO:0000313" key="3">
    <source>
        <dbReference type="EMBL" id="AOV60801.1"/>
    </source>
</evidence>
<name>A0A1D8KPM1_9CAUD</name>
<accession>A0A1D8KPM1</accession>
<proteinExistence type="predicted"/>
<dbReference type="Proteomes" id="UP000241903">
    <property type="component" value="Segment"/>
</dbReference>
<keyword evidence="4" id="KW-1185">Reference proteome</keyword>
<dbReference type="Proteomes" id="UP000240393">
    <property type="component" value="Segment"/>
</dbReference>
<reference evidence="4 5" key="1">
    <citation type="journal article" date="2016" name="Virology">
        <title>The genomic content and context of auxiliary metabolic genes in marine cyanomyoviruses.</title>
        <authorList>
            <person name="Crummett L.T."/>
            <person name="Puxty R.J."/>
            <person name="Weihe C."/>
            <person name="Marston M.F."/>
            <person name="Martiny J.B."/>
        </authorList>
    </citation>
    <scope>NUCLEOTIDE SEQUENCE [LARGE SCALE GENOMIC DNA]</scope>
    <source>
        <strain evidence="1">0808SB05</strain>
        <strain evidence="2">0908SB82</strain>
        <strain evidence="3">1109NB16</strain>
    </source>
</reference>
<evidence type="ECO:0000313" key="5">
    <source>
        <dbReference type="Proteomes" id="UP000240393"/>
    </source>
</evidence>
<organism evidence="2 6">
    <name type="scientific">Synechococcus phage S-CAM9</name>
    <dbReference type="NCBI Taxonomy" id="1883369"/>
    <lineage>
        <taxon>Viruses</taxon>
        <taxon>Duplodnaviria</taxon>
        <taxon>Heunggongvirae</taxon>
        <taxon>Uroviricota</taxon>
        <taxon>Caudoviricetes</taxon>
        <taxon>Pantevenvirales</taxon>
        <taxon>Kyanoviridae</taxon>
        <taxon>Kanaloavirus</taxon>
        <taxon>Kanaloavirus scam9</taxon>
    </lineage>
</organism>
<evidence type="ECO:0000313" key="1">
    <source>
        <dbReference type="EMBL" id="AOV60344.1"/>
    </source>
</evidence>
<evidence type="ECO:0000313" key="6">
    <source>
        <dbReference type="Proteomes" id="UP000241903"/>
    </source>
</evidence>
<dbReference type="Proteomes" id="UP000202784">
    <property type="component" value="Segment"/>
</dbReference>
<gene>
    <name evidence="3" type="ORF">N161109_198</name>
    <name evidence="1" type="ORF">S050808_197</name>
    <name evidence="2" type="ORF">S820908_197</name>
</gene>
<dbReference type="EMBL" id="KU686205">
    <property type="protein sequence ID" value="AOV60572.1"/>
    <property type="molecule type" value="Genomic_DNA"/>
</dbReference>
<evidence type="ECO:0000313" key="4">
    <source>
        <dbReference type="Proteomes" id="UP000202784"/>
    </source>
</evidence>
<sequence length="103" mass="11584">MSQPSQYNPALTRVYTNSGDNGTIEMMMPGLDSRVEDIVHMDYDAGTRFWIVTYDTVEEMVQDMPDTDFWAAITVDEDAMGEPTGVSMGEDAYVALHPECSRY</sequence>
<dbReference type="KEGG" id="vg:30307783"/>